<feature type="domain" description="FLYWCH-type" evidence="4">
    <location>
        <begin position="582"/>
        <end position="638"/>
    </location>
</feature>
<reference evidence="5 6" key="1">
    <citation type="journal article" date="2015" name="Genome Biol. Evol.">
        <title>The genome of winter moth (Operophtera brumata) provides a genomic perspective on sexual dimorphism and phenology.</title>
        <authorList>
            <person name="Derks M.F."/>
            <person name="Smit S."/>
            <person name="Salis L."/>
            <person name="Schijlen E."/>
            <person name="Bossers A."/>
            <person name="Mateman C."/>
            <person name="Pijl A.S."/>
            <person name="de Ridder D."/>
            <person name="Groenen M.A."/>
            <person name="Visser M.E."/>
            <person name="Megens H.J."/>
        </authorList>
    </citation>
    <scope>NUCLEOTIDE SEQUENCE [LARGE SCALE GENOMIC DNA]</scope>
    <source>
        <strain evidence="5">WM2013NL</strain>
        <tissue evidence="5">Head and thorax</tissue>
    </source>
</reference>
<dbReference type="EMBL" id="JTDY01001207">
    <property type="protein sequence ID" value="KOB74538.1"/>
    <property type="molecule type" value="Genomic_DNA"/>
</dbReference>
<keyword evidence="1" id="KW-0479">Metal-binding</keyword>
<evidence type="ECO:0000256" key="1">
    <source>
        <dbReference type="ARBA" id="ARBA00022723"/>
    </source>
</evidence>
<sequence>MTSFHAAAVTKRFDPIKFEMTKFGNPTISWGNYRFIKKLARKTKTWWECCARKSHDCRCVAVTVDDRLMKLNEPKFDLSQRGNLVIQIGEWRFNKHACWGSKVRWTCIKKKSGCNAAITTINDVIFSVSDLNPVFAKSQRGNPVIMIGQYRFNRVNKYGSRTRWVCVKAKAGCRASLHTTDNAIVRTCRGTVMLLAYGYRFSRENVRGHKTRWQCTLKSRTRCKAYITTVDGQVCHVSSDQDKNRSWHIYAGGGRVPVLAVRRAQHHGQDPLAVLPQDEDQVPRLHGHPTRQHLQKIFTSRGSEMLLVNGFRFSKSGMVGLHDRTRWQCTTKNRTKCKAFITTVDNIAVKYNLSIDYYFETTKAGNPVLVWKGYRYNRRCTKDRGSKARWTCNKNPSGCHMDAVFTTSRAGNPLLMLNGYRFNRASVFSKKSAVRWRCTSRSNGCPAKVITCIEAMFTTTRAGNPLLMLGGYRFNRARLGAKNGALRWTCSSRALGCPAKVVTCEDQIISYFNHHSNHKRCKHGDSAVPVFTVTRYGNPVIKLGNYRFNRCTPRCGDVRRVRWSCSKVGVGCRAAIITLDDSRFGKPAIDLGGCRFNRSSRTDGPRGRWVCSRVAQGCKATIFTHYRDIIRMNLRHNHKTRFGNPVIVVGRYRFNKWSGSKGPQTRWTCVKNQQGCRATIITYDNIIPTPTHRYSHLQDTASQSSYWGSTGSTWQCKHISPRLGMAIRCSFWEVSGTTKRLALGPPRGRGLEQPTFTTSRYGKPVIEYRGYRYNRQVYSHGPRARWACIRIAKGCRAAITTIDNIIIKFTIEQIVFTTSRYGNPVIMLGEYRYNKWTGSKGPKARWICTRVRKIKLYSQSLAAENQ</sequence>
<feature type="domain" description="FLYWCH-type" evidence="4">
    <location>
        <begin position="756"/>
        <end position="807"/>
    </location>
</feature>
<evidence type="ECO:0000313" key="6">
    <source>
        <dbReference type="Proteomes" id="UP000037510"/>
    </source>
</evidence>
<dbReference type="Pfam" id="PF04500">
    <property type="entry name" value="FLYWCH"/>
    <property type="match status" value="10"/>
</dbReference>
<accession>A0A0L7LG59</accession>
<feature type="domain" description="FLYWCH-type" evidence="4">
    <location>
        <begin position="299"/>
        <end position="346"/>
    </location>
</feature>
<dbReference type="Proteomes" id="UP000037510">
    <property type="component" value="Unassembled WGS sequence"/>
</dbReference>
<feature type="domain" description="FLYWCH-type" evidence="4">
    <location>
        <begin position="405"/>
        <end position="452"/>
    </location>
</feature>
<protein>
    <recommendedName>
        <fullName evidence="4">FLYWCH-type domain-containing protein</fullName>
    </recommendedName>
</protein>
<keyword evidence="2" id="KW-0863">Zinc-finger</keyword>
<dbReference type="Gene3D" id="2.20.25.240">
    <property type="match status" value="10"/>
</dbReference>
<feature type="domain" description="FLYWCH-type" evidence="4">
    <location>
        <begin position="135"/>
        <end position="182"/>
    </location>
</feature>
<evidence type="ECO:0000256" key="3">
    <source>
        <dbReference type="ARBA" id="ARBA00022833"/>
    </source>
</evidence>
<dbReference type="AlphaFoldDB" id="A0A0L7LG59"/>
<name>A0A0L7LG59_OPEBR</name>
<dbReference type="GO" id="GO:0008270">
    <property type="term" value="F:zinc ion binding"/>
    <property type="evidence" value="ECO:0007669"/>
    <property type="project" value="UniProtKB-KW"/>
</dbReference>
<gene>
    <name evidence="5" type="ORF">OBRU01_08842</name>
</gene>
<comment type="caution">
    <text evidence="5">The sequence shown here is derived from an EMBL/GenBank/DDBJ whole genome shotgun (WGS) entry which is preliminary data.</text>
</comment>
<evidence type="ECO:0000259" key="4">
    <source>
        <dbReference type="Pfam" id="PF04500"/>
    </source>
</evidence>
<keyword evidence="6" id="KW-1185">Reference proteome</keyword>
<proteinExistence type="predicted"/>
<feature type="domain" description="FLYWCH-type" evidence="4">
    <location>
        <begin position="639"/>
        <end position="684"/>
    </location>
</feature>
<organism evidence="5 6">
    <name type="scientific">Operophtera brumata</name>
    <name type="common">Winter moth</name>
    <name type="synonym">Phalaena brumata</name>
    <dbReference type="NCBI Taxonomy" id="104452"/>
    <lineage>
        <taxon>Eukaryota</taxon>
        <taxon>Metazoa</taxon>
        <taxon>Ecdysozoa</taxon>
        <taxon>Arthropoda</taxon>
        <taxon>Hexapoda</taxon>
        <taxon>Insecta</taxon>
        <taxon>Pterygota</taxon>
        <taxon>Neoptera</taxon>
        <taxon>Endopterygota</taxon>
        <taxon>Lepidoptera</taxon>
        <taxon>Glossata</taxon>
        <taxon>Ditrysia</taxon>
        <taxon>Geometroidea</taxon>
        <taxon>Geometridae</taxon>
        <taxon>Larentiinae</taxon>
        <taxon>Operophtera</taxon>
    </lineage>
</organism>
<feature type="domain" description="FLYWCH-type" evidence="4">
    <location>
        <begin position="78"/>
        <end position="127"/>
    </location>
</feature>
<keyword evidence="3" id="KW-0862">Zinc</keyword>
<dbReference type="InterPro" id="IPR007588">
    <property type="entry name" value="Znf_FLYWCH"/>
</dbReference>
<dbReference type="STRING" id="104452.A0A0L7LG59"/>
<feature type="domain" description="FLYWCH-type" evidence="4">
    <location>
        <begin position="20"/>
        <end position="69"/>
    </location>
</feature>
<evidence type="ECO:0000313" key="5">
    <source>
        <dbReference type="EMBL" id="KOB74538.1"/>
    </source>
</evidence>
<evidence type="ECO:0000256" key="2">
    <source>
        <dbReference type="ARBA" id="ARBA00022771"/>
    </source>
</evidence>
<feature type="domain" description="FLYWCH-type" evidence="4">
    <location>
        <begin position="185"/>
        <end position="237"/>
    </location>
</feature>
<feature type="domain" description="FLYWCH-type" evidence="4">
    <location>
        <begin position="457"/>
        <end position="518"/>
    </location>
</feature>